<dbReference type="PANTHER" id="PTHR47018">
    <property type="entry name" value="CXC DOMAIN-CONTAINING PROTEIN-RELATED"/>
    <property type="match status" value="1"/>
</dbReference>
<comment type="caution">
    <text evidence="1">The sequence shown here is derived from an EMBL/GenBank/DDBJ whole genome shotgun (WGS) entry which is preliminary data.</text>
</comment>
<dbReference type="OrthoDB" id="6753017at2759"/>
<keyword evidence="2" id="KW-1185">Reference proteome</keyword>
<feature type="non-terminal residue" evidence="1">
    <location>
        <position position="953"/>
    </location>
</feature>
<gene>
    <name evidence="1" type="ORF">AVEN_266178_1</name>
</gene>
<dbReference type="AlphaFoldDB" id="A0A4Y2RPQ1"/>
<sequence length="953" mass="106994">MAEKCLLCEDYVVTDKCGVGEKGIDGLIKASIARKDGKHELFRGQKKIVLHASCRKKYTRPQSITRDLKIAVLDEQPLTSSSTPCLRSSQLEFDFKSKCLLCAETIDDQFYATEKRKHINKRRQVFPVRTTKFDESLLTRAKERKDEWGDTVARRLSTVGDLHAADAIYHNDCYKKFFLARPHTGQKRGRSDKIISDAMEKIYTFLDGRDDCQYCVDELMQQISGEKPSPETFRRRMKAKYGDRIVFSTVRKRKTVVCFRDASEKILNDTWYTSKSSDEKTERERIVRTAGAILLEDMQLMAYDTTFFPPSDNFCSGAEEMVPPTLKAFMDSLSGKKRDDEKMRKKLTAIAHAIISTIRPRSFLSPILHGIALFVNRKFGSKSLISLLSRLGFCASYHEAQQLEMSTIYHPVQPTPAGTFCQYIFDNADFNVATLDGLNTFHSMGGIKCITPSCSLPPALSIKRLKSVPTAEEVGKLGVLELLTFENVKKSTLQQIVVQDLSMLNPIPSNIFTPCLPDIFWMSGKCLSSQQNIPEVPGIAEWKGFMQLVCESIKTDKSAVKPLPFINSPPSDANTLYTALKYAAEDNLQQSSKICLVTFDQPLYVKAREIVGSMSDDPLFRTVVLRLGGFHMLMSYMGCIGHTMAGSGLKDVLCLVFAPNSVDKILTGHAYSRAVRGHLLVQGALTRIILDGVGILSEEQEAITNMLCNMEELTPEKIRENAHLTSLQKKLKNELHRIKGNGPTAALWVQYFNMVSLMKKFITAERCGDWNGHLFCAQQMIPFFHASGHFQYAKCTHLYVQDMLALANSHPDVIEKFVEKGYFTINRSGSPCAGVWSDMVIEQTLMRSMKSSGGLTRGRGISDSVLAKWVGGLPAAVSICSSIEEFAGMVFSSGEQHIDFRVSRRKRDEQDRFKIYEWFVNHPPFPELPSLMSLSTGVIGNSKTNSYQALEIG</sequence>
<accession>A0A4Y2RPQ1</accession>
<proteinExistence type="predicted"/>
<reference evidence="1 2" key="1">
    <citation type="journal article" date="2019" name="Sci. Rep.">
        <title>Orb-weaving spider Araneus ventricosus genome elucidates the spidroin gene catalogue.</title>
        <authorList>
            <person name="Kono N."/>
            <person name="Nakamura H."/>
            <person name="Ohtoshi R."/>
            <person name="Moran D.A.P."/>
            <person name="Shinohara A."/>
            <person name="Yoshida Y."/>
            <person name="Fujiwara M."/>
            <person name="Mori M."/>
            <person name="Tomita M."/>
            <person name="Arakawa K."/>
        </authorList>
    </citation>
    <scope>NUCLEOTIDE SEQUENCE [LARGE SCALE GENOMIC DNA]</scope>
</reference>
<evidence type="ECO:0000313" key="1">
    <source>
        <dbReference type="EMBL" id="GBN77784.1"/>
    </source>
</evidence>
<dbReference type="PANTHER" id="PTHR47018:SF3">
    <property type="entry name" value="MYCBP-ASSOCIATED PROTEIN"/>
    <property type="match status" value="1"/>
</dbReference>
<protein>
    <submittedName>
        <fullName evidence="1">Uncharacterized protein</fullName>
    </submittedName>
</protein>
<organism evidence="1 2">
    <name type="scientific">Araneus ventricosus</name>
    <name type="common">Orbweaver spider</name>
    <name type="synonym">Epeira ventricosa</name>
    <dbReference type="NCBI Taxonomy" id="182803"/>
    <lineage>
        <taxon>Eukaryota</taxon>
        <taxon>Metazoa</taxon>
        <taxon>Ecdysozoa</taxon>
        <taxon>Arthropoda</taxon>
        <taxon>Chelicerata</taxon>
        <taxon>Arachnida</taxon>
        <taxon>Araneae</taxon>
        <taxon>Araneomorphae</taxon>
        <taxon>Entelegynae</taxon>
        <taxon>Araneoidea</taxon>
        <taxon>Araneidae</taxon>
        <taxon>Araneus</taxon>
    </lineage>
</organism>
<name>A0A4Y2RPQ1_ARAVE</name>
<dbReference type="Proteomes" id="UP000499080">
    <property type="component" value="Unassembled WGS sequence"/>
</dbReference>
<dbReference type="EMBL" id="BGPR01146592">
    <property type="protein sequence ID" value="GBN77784.1"/>
    <property type="molecule type" value="Genomic_DNA"/>
</dbReference>
<evidence type="ECO:0000313" key="2">
    <source>
        <dbReference type="Proteomes" id="UP000499080"/>
    </source>
</evidence>